<accession>A0A1T4UJS3</accession>
<protein>
    <submittedName>
        <fullName evidence="1">Uncharacterized protein</fullName>
    </submittedName>
</protein>
<reference evidence="1 2" key="1">
    <citation type="submission" date="2017-02" db="EMBL/GenBank/DDBJ databases">
        <authorList>
            <person name="Peterson S.W."/>
        </authorList>
    </citation>
    <scope>NUCLEOTIDE SEQUENCE [LARGE SCALE GENOMIC DNA]</scope>
    <source>
        <strain evidence="1 2">CECT 9189</strain>
    </source>
</reference>
<dbReference type="Proteomes" id="UP000191116">
    <property type="component" value="Unassembled WGS sequence"/>
</dbReference>
<gene>
    <name evidence="1" type="ORF">CZ814_03353</name>
</gene>
<dbReference type="RefSeq" id="WP_080176069.1">
    <property type="nucleotide sequence ID" value="NZ_AP024857.1"/>
</dbReference>
<dbReference type="EMBL" id="FUWP01000025">
    <property type="protein sequence ID" value="SKA52850.1"/>
    <property type="molecule type" value="Genomic_DNA"/>
</dbReference>
<name>A0A1T4UJS3_9GAMM</name>
<dbReference type="AlphaFoldDB" id="A0A1T4UJS3"/>
<sequence>MTKKKRWRKFNINGMEVGIAAIIQDYQPCVQVTVIFGSENPVASISRYWDMKSLYSAQNFIDSATDADMRRAINNMQLDIIAAQKVQHLLIKYNNVTPEPEWKRYAKQIKGL</sequence>
<evidence type="ECO:0000313" key="1">
    <source>
        <dbReference type="EMBL" id="SKA52850.1"/>
    </source>
</evidence>
<proteinExistence type="predicted"/>
<evidence type="ECO:0000313" key="2">
    <source>
        <dbReference type="Proteomes" id="UP000191116"/>
    </source>
</evidence>
<organism evidence="1 2">
    <name type="scientific">Photobacterium toruni</name>
    <dbReference type="NCBI Taxonomy" id="1935446"/>
    <lineage>
        <taxon>Bacteria</taxon>
        <taxon>Pseudomonadati</taxon>
        <taxon>Pseudomonadota</taxon>
        <taxon>Gammaproteobacteria</taxon>
        <taxon>Vibrionales</taxon>
        <taxon>Vibrionaceae</taxon>
        <taxon>Photobacterium</taxon>
    </lineage>
</organism>